<evidence type="ECO:0000313" key="3">
    <source>
        <dbReference type="Proteomes" id="UP001304300"/>
    </source>
</evidence>
<sequence>MTEKALRRWLAQENAEDSWSVAVNGTIIDGMYSLEAIFELPEVIKGADLQLLHKSKVGHAEPPWVRMEIASKMSESQRERFELAKKEGEASFHWAFLIQVVVVFIILGGALAYVFWPEEEIETAPEDPMERMITKLETVRTQRAEEGIETDSMPSLKVSVGTSGRIVFVSNLSEESWPSCELIINDTYRYLWDEEIVAGRTLHAPLRSFMGDNGSLDVEETPPEQVAVVVPGFRVWKDRFK</sequence>
<keyword evidence="3" id="KW-1185">Reference proteome</keyword>
<dbReference type="EMBL" id="CP136920">
    <property type="protein sequence ID" value="WOO40953.1"/>
    <property type="molecule type" value="Genomic_DNA"/>
</dbReference>
<reference evidence="2 3" key="1">
    <citation type="submission" date="2023-10" db="EMBL/GenBank/DDBJ databases">
        <title>Rubellicoccus peritrichatus gen. nov., sp. nov., isolated from an algae of coral reef tank.</title>
        <authorList>
            <person name="Luo J."/>
        </authorList>
    </citation>
    <scope>NUCLEOTIDE SEQUENCE [LARGE SCALE GENOMIC DNA]</scope>
    <source>
        <strain evidence="2 3">CR14</strain>
    </source>
</reference>
<proteinExistence type="predicted"/>
<name>A0AAQ3QUY9_9BACT</name>
<gene>
    <name evidence="2" type="ORF">RZN69_20220</name>
</gene>
<dbReference type="Proteomes" id="UP001304300">
    <property type="component" value="Chromosome"/>
</dbReference>
<feature type="transmembrane region" description="Helical" evidence="1">
    <location>
        <begin position="94"/>
        <end position="116"/>
    </location>
</feature>
<dbReference type="AlphaFoldDB" id="A0AAQ3QUY9"/>
<dbReference type="KEGG" id="puo:RZN69_20220"/>
<evidence type="ECO:0000313" key="2">
    <source>
        <dbReference type="EMBL" id="WOO40953.1"/>
    </source>
</evidence>
<evidence type="ECO:0000256" key="1">
    <source>
        <dbReference type="SAM" id="Phobius"/>
    </source>
</evidence>
<keyword evidence="1" id="KW-0812">Transmembrane</keyword>
<accession>A0AAQ3QUY9</accession>
<dbReference type="RefSeq" id="WP_317833229.1">
    <property type="nucleotide sequence ID" value="NZ_CP136920.1"/>
</dbReference>
<protein>
    <submittedName>
        <fullName evidence="2">Uncharacterized protein</fullName>
    </submittedName>
</protein>
<keyword evidence="1" id="KW-1133">Transmembrane helix</keyword>
<organism evidence="2 3">
    <name type="scientific">Rubellicoccus peritrichatus</name>
    <dbReference type="NCBI Taxonomy" id="3080537"/>
    <lineage>
        <taxon>Bacteria</taxon>
        <taxon>Pseudomonadati</taxon>
        <taxon>Verrucomicrobiota</taxon>
        <taxon>Opitutia</taxon>
        <taxon>Puniceicoccales</taxon>
        <taxon>Cerasicoccaceae</taxon>
        <taxon>Rubellicoccus</taxon>
    </lineage>
</organism>
<keyword evidence="1" id="KW-0472">Membrane</keyword>